<dbReference type="STRING" id="1494590.ATN84_07485"/>
<gene>
    <name evidence="1" type="ORF">ATN84_07485</name>
</gene>
<accession>A0A135HVQ9</accession>
<sequence length="83" mass="9096">MVEEFLDRRRLTACCPFGTRISAAPDFGQPVLGNSACLFDGDLAVATDCRFTALTVVSDIGDHESFSADRRDLHEKAGYERIA</sequence>
<name>A0A135HVQ9_9HYPH</name>
<keyword evidence="2" id="KW-1185">Reference proteome</keyword>
<dbReference type="AlphaFoldDB" id="A0A135HVQ9"/>
<proteinExistence type="predicted"/>
<dbReference type="EMBL" id="LNTU01000012">
    <property type="protein sequence ID" value="KXF77238.1"/>
    <property type="molecule type" value="Genomic_DNA"/>
</dbReference>
<dbReference type="Proteomes" id="UP000070107">
    <property type="component" value="Unassembled WGS sequence"/>
</dbReference>
<protein>
    <submittedName>
        <fullName evidence="1">Uncharacterized protein</fullName>
    </submittedName>
</protein>
<evidence type="ECO:0000313" key="1">
    <source>
        <dbReference type="EMBL" id="KXF77238.1"/>
    </source>
</evidence>
<organism evidence="1 2">
    <name type="scientific">Paramesorhizobium deserti</name>
    <dbReference type="NCBI Taxonomy" id="1494590"/>
    <lineage>
        <taxon>Bacteria</taxon>
        <taxon>Pseudomonadati</taxon>
        <taxon>Pseudomonadota</taxon>
        <taxon>Alphaproteobacteria</taxon>
        <taxon>Hyphomicrobiales</taxon>
        <taxon>Phyllobacteriaceae</taxon>
        <taxon>Paramesorhizobium</taxon>
    </lineage>
</organism>
<reference evidence="1 2" key="1">
    <citation type="submission" date="2015-11" db="EMBL/GenBank/DDBJ databases">
        <title>Draft genome sequence of Paramesorhizobium deserti A-3-E, a strain highly resistant to diverse beta-lactam antibiotics.</title>
        <authorList>
            <person name="Lv R."/>
            <person name="Yang X."/>
            <person name="Fang N."/>
            <person name="Guo J."/>
            <person name="Luo X."/>
            <person name="Peng F."/>
            <person name="Yang R."/>
            <person name="Cui Y."/>
            <person name="Fang C."/>
            <person name="Song Y."/>
        </authorList>
    </citation>
    <scope>NUCLEOTIDE SEQUENCE [LARGE SCALE GENOMIC DNA]</scope>
    <source>
        <strain evidence="1 2">A-3-E</strain>
    </source>
</reference>
<comment type="caution">
    <text evidence="1">The sequence shown here is derived from an EMBL/GenBank/DDBJ whole genome shotgun (WGS) entry which is preliminary data.</text>
</comment>
<evidence type="ECO:0000313" key="2">
    <source>
        <dbReference type="Proteomes" id="UP000070107"/>
    </source>
</evidence>